<name>V5WFX6_9SPIO</name>
<dbReference type="KEGG" id="slr:L21SP2_1053"/>
<dbReference type="AlphaFoldDB" id="V5WFX6"/>
<reference evidence="1 2" key="1">
    <citation type="journal article" date="2015" name="Stand. Genomic Sci.">
        <title>Complete genome sequence and description of Salinispira pacifica gen. nov., sp. nov., a novel spirochaete isolated form a hypersaline microbial mat.</title>
        <authorList>
            <person name="Ben Hania W."/>
            <person name="Joseph M."/>
            <person name="Schumann P."/>
            <person name="Bunk B."/>
            <person name="Fiebig A."/>
            <person name="Sproer C."/>
            <person name="Klenk H.P."/>
            <person name="Fardeau M.L."/>
            <person name="Spring S."/>
        </authorList>
    </citation>
    <scope>NUCLEOTIDE SEQUENCE [LARGE SCALE GENOMIC DNA]</scope>
    <source>
        <strain evidence="1 2">L21-RPul-D2</strain>
    </source>
</reference>
<keyword evidence="2" id="KW-1185">Reference proteome</keyword>
<protein>
    <submittedName>
        <fullName evidence="1">Uncharacterized protein</fullName>
    </submittedName>
</protein>
<dbReference type="STRING" id="1307761.L21SP2_1053"/>
<organism evidence="1 2">
    <name type="scientific">Salinispira pacifica</name>
    <dbReference type="NCBI Taxonomy" id="1307761"/>
    <lineage>
        <taxon>Bacteria</taxon>
        <taxon>Pseudomonadati</taxon>
        <taxon>Spirochaetota</taxon>
        <taxon>Spirochaetia</taxon>
        <taxon>Spirochaetales</taxon>
        <taxon>Spirochaetaceae</taxon>
        <taxon>Salinispira</taxon>
    </lineage>
</organism>
<accession>V5WFX6</accession>
<dbReference type="HOGENOM" id="CLU_1524093_0_0_12"/>
<evidence type="ECO:0000313" key="2">
    <source>
        <dbReference type="Proteomes" id="UP000018680"/>
    </source>
</evidence>
<evidence type="ECO:0000313" key="1">
    <source>
        <dbReference type="EMBL" id="AHC14469.1"/>
    </source>
</evidence>
<proteinExistence type="predicted"/>
<dbReference type="RefSeq" id="WP_024267399.1">
    <property type="nucleotide sequence ID" value="NC_023035.1"/>
</dbReference>
<dbReference type="OrthoDB" id="362568at2"/>
<gene>
    <name evidence="1" type="ORF">L21SP2_1053</name>
</gene>
<dbReference type="EMBL" id="CP006939">
    <property type="protein sequence ID" value="AHC14469.1"/>
    <property type="molecule type" value="Genomic_DNA"/>
</dbReference>
<dbReference type="Proteomes" id="UP000018680">
    <property type="component" value="Chromosome"/>
</dbReference>
<sequence length="176" mass="19581">MKIQKFPLGLVILLLLIPGFGLHAGTVMISYDLVLNVHSELISSRYIRETSVDVESGIMDDLFDKGHIVFNAPGEIYEDGSQLPGEAETQSLLARRSRIAREGGADTLIYLRLFFDGQNESSIQLTSLEYEIIRVRDALATLADSSIEYEVEPPLQINGYEASRIFLNRIASASLF</sequence>